<dbReference type="PANTHER" id="PTHR10622:SF12">
    <property type="entry name" value="HET DOMAIN-CONTAINING PROTEIN"/>
    <property type="match status" value="1"/>
</dbReference>
<dbReference type="EMBL" id="JH711583">
    <property type="protein sequence ID" value="EIW77935.1"/>
    <property type="molecule type" value="Genomic_DNA"/>
</dbReference>
<gene>
    <name evidence="2" type="ORF">CONPUDRAFT_61977</name>
</gene>
<evidence type="ECO:0000259" key="1">
    <source>
        <dbReference type="Pfam" id="PF06985"/>
    </source>
</evidence>
<dbReference type="OrthoDB" id="674604at2759"/>
<reference evidence="3" key="1">
    <citation type="journal article" date="2012" name="Science">
        <title>The Paleozoic origin of enzymatic lignin decomposition reconstructed from 31 fungal genomes.</title>
        <authorList>
            <person name="Floudas D."/>
            <person name="Binder M."/>
            <person name="Riley R."/>
            <person name="Barry K."/>
            <person name="Blanchette R.A."/>
            <person name="Henrissat B."/>
            <person name="Martinez A.T."/>
            <person name="Otillar R."/>
            <person name="Spatafora J.W."/>
            <person name="Yadav J.S."/>
            <person name="Aerts A."/>
            <person name="Benoit I."/>
            <person name="Boyd A."/>
            <person name="Carlson A."/>
            <person name="Copeland A."/>
            <person name="Coutinho P.M."/>
            <person name="de Vries R.P."/>
            <person name="Ferreira P."/>
            <person name="Findley K."/>
            <person name="Foster B."/>
            <person name="Gaskell J."/>
            <person name="Glotzer D."/>
            <person name="Gorecki P."/>
            <person name="Heitman J."/>
            <person name="Hesse C."/>
            <person name="Hori C."/>
            <person name="Igarashi K."/>
            <person name="Jurgens J.A."/>
            <person name="Kallen N."/>
            <person name="Kersten P."/>
            <person name="Kohler A."/>
            <person name="Kuees U."/>
            <person name="Kumar T.K.A."/>
            <person name="Kuo A."/>
            <person name="LaButti K."/>
            <person name="Larrondo L.F."/>
            <person name="Lindquist E."/>
            <person name="Ling A."/>
            <person name="Lombard V."/>
            <person name="Lucas S."/>
            <person name="Lundell T."/>
            <person name="Martin R."/>
            <person name="McLaughlin D.J."/>
            <person name="Morgenstern I."/>
            <person name="Morin E."/>
            <person name="Murat C."/>
            <person name="Nagy L.G."/>
            <person name="Nolan M."/>
            <person name="Ohm R.A."/>
            <person name="Patyshakuliyeva A."/>
            <person name="Rokas A."/>
            <person name="Ruiz-Duenas F.J."/>
            <person name="Sabat G."/>
            <person name="Salamov A."/>
            <person name="Samejima M."/>
            <person name="Schmutz J."/>
            <person name="Slot J.C."/>
            <person name="St John F."/>
            <person name="Stenlid J."/>
            <person name="Sun H."/>
            <person name="Sun S."/>
            <person name="Syed K."/>
            <person name="Tsang A."/>
            <person name="Wiebenga A."/>
            <person name="Young D."/>
            <person name="Pisabarro A."/>
            <person name="Eastwood D.C."/>
            <person name="Martin F."/>
            <person name="Cullen D."/>
            <person name="Grigoriev I.V."/>
            <person name="Hibbett D.S."/>
        </authorList>
    </citation>
    <scope>NUCLEOTIDE SEQUENCE [LARGE SCALE GENOMIC DNA]</scope>
    <source>
        <strain evidence="3">RWD-64-598 SS2</strain>
    </source>
</reference>
<feature type="domain" description="Heterokaryon incompatibility" evidence="1">
    <location>
        <begin position="2"/>
        <end position="89"/>
    </location>
</feature>
<dbReference type="Pfam" id="PF06985">
    <property type="entry name" value="HET"/>
    <property type="match status" value="1"/>
</dbReference>
<proteinExistence type="predicted"/>
<organism evidence="2 3">
    <name type="scientific">Coniophora puteana (strain RWD-64-598)</name>
    <name type="common">Brown rot fungus</name>
    <dbReference type="NCBI Taxonomy" id="741705"/>
    <lineage>
        <taxon>Eukaryota</taxon>
        <taxon>Fungi</taxon>
        <taxon>Dikarya</taxon>
        <taxon>Basidiomycota</taxon>
        <taxon>Agaricomycotina</taxon>
        <taxon>Agaricomycetes</taxon>
        <taxon>Agaricomycetidae</taxon>
        <taxon>Boletales</taxon>
        <taxon>Coniophorineae</taxon>
        <taxon>Coniophoraceae</taxon>
        <taxon>Coniophora</taxon>
    </lineage>
</organism>
<dbReference type="RefSeq" id="XP_007771798.1">
    <property type="nucleotide sequence ID" value="XM_007773608.1"/>
</dbReference>
<keyword evidence="3" id="KW-1185">Reference proteome</keyword>
<dbReference type="PANTHER" id="PTHR10622">
    <property type="entry name" value="HET DOMAIN-CONTAINING PROTEIN"/>
    <property type="match status" value="1"/>
</dbReference>
<dbReference type="GeneID" id="19208194"/>
<sequence>RYTTFSHRWGDDEPAYSAKSTLKGKGTGYKKLVQFLNKTLERGIMFAWTDTCCIDKSSSAELDEAIRSMFRWYQNSTLCIVHLANTDQVESIHTEEWFRRGWTLQELLAPPRVKFFNKNWTPICPTGDDKRPNEKSHFGMFPHILETPVAEKMAWAANRITTRGEDMAYSLMGILNVSMQTAYGEGRDRAFRRLFQAIVEETDDSSVLCFDSVCWPHSPADYKLKDSTAEFPPRDGDGYPYQRHLLSSMTVALGRIRIKALILELDCDEDEGPEVRCPVLNNAVVEVPKNLDKPSHMPMTALNLGVITYYPVKERSRIALPAITTLYFVRSPCPRTLPFLDLTGDTRPILTVNF</sequence>
<evidence type="ECO:0000313" key="3">
    <source>
        <dbReference type="Proteomes" id="UP000053558"/>
    </source>
</evidence>
<dbReference type="KEGG" id="cput:CONPUDRAFT_61977"/>
<name>A0A5M3MH29_CONPW</name>
<feature type="non-terminal residue" evidence="2">
    <location>
        <position position="1"/>
    </location>
</feature>
<dbReference type="InterPro" id="IPR010730">
    <property type="entry name" value="HET"/>
</dbReference>
<evidence type="ECO:0000313" key="2">
    <source>
        <dbReference type="EMBL" id="EIW77935.1"/>
    </source>
</evidence>
<dbReference type="AlphaFoldDB" id="A0A5M3MH29"/>
<protein>
    <recommendedName>
        <fullName evidence="1">Heterokaryon incompatibility domain-containing protein</fullName>
    </recommendedName>
</protein>
<comment type="caution">
    <text evidence="2">The sequence shown here is derived from an EMBL/GenBank/DDBJ whole genome shotgun (WGS) entry which is preliminary data.</text>
</comment>
<accession>A0A5M3MH29</accession>
<dbReference type="Proteomes" id="UP000053558">
    <property type="component" value="Unassembled WGS sequence"/>
</dbReference>